<dbReference type="GO" id="GO:0009279">
    <property type="term" value="C:cell outer membrane"/>
    <property type="evidence" value="ECO:0007669"/>
    <property type="project" value="UniProtKB-SubCell"/>
</dbReference>
<dbReference type="InterPro" id="IPR039426">
    <property type="entry name" value="TonB-dep_rcpt-like"/>
</dbReference>
<name>Q022Y7_SOLUE</name>
<dbReference type="Gene3D" id="2.170.130.10">
    <property type="entry name" value="TonB-dependent receptor, plug domain"/>
    <property type="match status" value="1"/>
</dbReference>
<dbReference type="Gene3D" id="2.40.170.20">
    <property type="entry name" value="TonB-dependent receptor, beta-barrel domain"/>
    <property type="match status" value="1"/>
</dbReference>
<keyword evidence="7" id="KW-0732">Signal</keyword>
<dbReference type="OrthoDB" id="97893at2"/>
<evidence type="ECO:0000256" key="4">
    <source>
        <dbReference type="ARBA" id="ARBA00022692"/>
    </source>
</evidence>
<dbReference type="Pfam" id="PF07715">
    <property type="entry name" value="Plug"/>
    <property type="match status" value="1"/>
</dbReference>
<keyword evidence="5" id="KW-0472">Membrane</keyword>
<feature type="domain" description="TonB-dependent transporter Oar-like beta-barrel" evidence="9">
    <location>
        <begin position="236"/>
        <end position="1070"/>
    </location>
</feature>
<gene>
    <name evidence="10" type="ordered locus">Acid_2975</name>
</gene>
<organism evidence="10">
    <name type="scientific">Solibacter usitatus (strain Ellin6076)</name>
    <dbReference type="NCBI Taxonomy" id="234267"/>
    <lineage>
        <taxon>Bacteria</taxon>
        <taxon>Pseudomonadati</taxon>
        <taxon>Acidobacteriota</taxon>
        <taxon>Terriglobia</taxon>
        <taxon>Bryobacterales</taxon>
        <taxon>Solibacteraceae</taxon>
        <taxon>Candidatus Solibacter</taxon>
    </lineage>
</organism>
<dbReference type="KEGG" id="sus:Acid_2975"/>
<evidence type="ECO:0000256" key="3">
    <source>
        <dbReference type="ARBA" id="ARBA00022452"/>
    </source>
</evidence>
<evidence type="ECO:0000256" key="5">
    <source>
        <dbReference type="ARBA" id="ARBA00023136"/>
    </source>
</evidence>
<dbReference type="eggNOG" id="COG1629">
    <property type="taxonomic scope" value="Bacteria"/>
</dbReference>
<dbReference type="Gene3D" id="2.60.40.1120">
    <property type="entry name" value="Carboxypeptidase-like, regulatory domain"/>
    <property type="match status" value="1"/>
</dbReference>
<comment type="subcellular location">
    <subcellularLocation>
        <location evidence="1">Cell outer membrane</location>
        <topology evidence="1">Multi-pass membrane protein</topology>
    </subcellularLocation>
</comment>
<evidence type="ECO:0000256" key="6">
    <source>
        <dbReference type="ARBA" id="ARBA00023237"/>
    </source>
</evidence>
<dbReference type="SUPFAM" id="SSF56935">
    <property type="entry name" value="Porins"/>
    <property type="match status" value="1"/>
</dbReference>
<dbReference type="InterPro" id="IPR012910">
    <property type="entry name" value="Plug_dom"/>
</dbReference>
<evidence type="ECO:0000259" key="8">
    <source>
        <dbReference type="Pfam" id="PF07715"/>
    </source>
</evidence>
<dbReference type="InterPro" id="IPR036942">
    <property type="entry name" value="Beta-barrel_TonB_sf"/>
</dbReference>
<dbReference type="HOGENOM" id="CLU_006298_0_0_0"/>
<dbReference type="Pfam" id="PF25183">
    <property type="entry name" value="OMP_b-brl_4"/>
    <property type="match status" value="1"/>
</dbReference>
<dbReference type="PANTHER" id="PTHR30069">
    <property type="entry name" value="TONB-DEPENDENT OUTER MEMBRANE RECEPTOR"/>
    <property type="match status" value="1"/>
</dbReference>
<dbReference type="Pfam" id="PF13620">
    <property type="entry name" value="CarboxypepD_reg"/>
    <property type="match status" value="1"/>
</dbReference>
<evidence type="ECO:0000259" key="9">
    <source>
        <dbReference type="Pfam" id="PF25183"/>
    </source>
</evidence>
<dbReference type="GO" id="GO:0015344">
    <property type="term" value="F:siderophore uptake transmembrane transporter activity"/>
    <property type="evidence" value="ECO:0007669"/>
    <property type="project" value="TreeGrafter"/>
</dbReference>
<feature type="chain" id="PRO_5004163785" evidence="7">
    <location>
        <begin position="23"/>
        <end position="1077"/>
    </location>
</feature>
<keyword evidence="2" id="KW-0813">Transport</keyword>
<dbReference type="AlphaFoldDB" id="Q022Y7"/>
<keyword evidence="3" id="KW-1134">Transmembrane beta strand</keyword>
<dbReference type="STRING" id="234267.Acid_2975"/>
<reference evidence="10" key="1">
    <citation type="submission" date="2006-10" db="EMBL/GenBank/DDBJ databases">
        <title>Complete sequence of Solibacter usitatus Ellin6076.</title>
        <authorList>
            <consortium name="US DOE Joint Genome Institute"/>
            <person name="Copeland A."/>
            <person name="Lucas S."/>
            <person name="Lapidus A."/>
            <person name="Barry K."/>
            <person name="Detter J.C."/>
            <person name="Glavina del Rio T."/>
            <person name="Hammon N."/>
            <person name="Israni S."/>
            <person name="Dalin E."/>
            <person name="Tice H."/>
            <person name="Pitluck S."/>
            <person name="Thompson L.S."/>
            <person name="Brettin T."/>
            <person name="Bruce D."/>
            <person name="Han C."/>
            <person name="Tapia R."/>
            <person name="Gilna P."/>
            <person name="Schmutz J."/>
            <person name="Larimer F."/>
            <person name="Land M."/>
            <person name="Hauser L."/>
            <person name="Kyrpides N."/>
            <person name="Mikhailova N."/>
            <person name="Janssen P.H."/>
            <person name="Kuske C.R."/>
            <person name="Richardson P."/>
        </authorList>
    </citation>
    <scope>NUCLEOTIDE SEQUENCE</scope>
    <source>
        <strain evidence="10">Ellin6076</strain>
    </source>
</reference>
<feature type="signal peptide" evidence="7">
    <location>
        <begin position="1"/>
        <end position="22"/>
    </location>
</feature>
<feature type="domain" description="TonB-dependent receptor plug" evidence="8">
    <location>
        <begin position="134"/>
        <end position="230"/>
    </location>
</feature>
<evidence type="ECO:0000256" key="2">
    <source>
        <dbReference type="ARBA" id="ARBA00022448"/>
    </source>
</evidence>
<dbReference type="GO" id="GO:0044718">
    <property type="term" value="P:siderophore transmembrane transport"/>
    <property type="evidence" value="ECO:0007669"/>
    <property type="project" value="TreeGrafter"/>
</dbReference>
<keyword evidence="10" id="KW-0675">Receptor</keyword>
<dbReference type="InterPro" id="IPR008969">
    <property type="entry name" value="CarboxyPept-like_regulatory"/>
</dbReference>
<dbReference type="eggNOG" id="COG4771">
    <property type="taxonomic scope" value="Bacteria"/>
</dbReference>
<evidence type="ECO:0000256" key="7">
    <source>
        <dbReference type="SAM" id="SignalP"/>
    </source>
</evidence>
<dbReference type="PANTHER" id="PTHR30069:SF46">
    <property type="entry name" value="OAR PROTEIN"/>
    <property type="match status" value="1"/>
</dbReference>
<evidence type="ECO:0000256" key="1">
    <source>
        <dbReference type="ARBA" id="ARBA00004571"/>
    </source>
</evidence>
<dbReference type="InterPro" id="IPR037066">
    <property type="entry name" value="Plug_dom_sf"/>
</dbReference>
<dbReference type="SUPFAM" id="SSF49464">
    <property type="entry name" value="Carboxypeptidase regulatory domain-like"/>
    <property type="match status" value="1"/>
</dbReference>
<dbReference type="EMBL" id="CP000473">
    <property type="protein sequence ID" value="ABJ83959.1"/>
    <property type="molecule type" value="Genomic_DNA"/>
</dbReference>
<evidence type="ECO:0000313" key="10">
    <source>
        <dbReference type="EMBL" id="ABJ83959.1"/>
    </source>
</evidence>
<protein>
    <submittedName>
        <fullName evidence="10">TonB-dependent receptor, plug</fullName>
    </submittedName>
</protein>
<proteinExistence type="predicted"/>
<dbReference type="InParanoid" id="Q022Y7"/>
<keyword evidence="6" id="KW-0998">Cell outer membrane</keyword>
<dbReference type="InterPro" id="IPR057601">
    <property type="entry name" value="Oar-like_b-barrel"/>
</dbReference>
<accession>Q022Y7</accession>
<sequence length="1077" mass="116640" precursor="true">MRTLFVALRLCSSLFFAGLISAQTPSATLVGRVTDASRASVVEASIRVRDAGTNEIRTARTSGEGEYTVSSLAPGIYEVTVEKPGFKMTRETALELAVGQTARLDVVLQIGAVTDSVEVQATVPLLNTETSSRGDVIAPREITEMPLNGRDFNDLAFMVPGVQTAEEGGKGSPYVVNGARADASNVTVDGFNNQNPRDAGAQARPPLESLQEFKLQTSGYSAEYGRLAGGVVTMALKSGGNSFHGSVFEYVRNDVFDARNFFDAGKSKLRRNQFGASVSGPVVLPKLYDGHDKTFFLISWESFRGIAGSSSLGVIPTDLERAGNFSKSLDATGKVIPLKDPLASGSCTATVATACFPGNIIPANRFNSAAQQLLSIYPSPNFSGVNNYLSNANSPDNWDSFVFKVDQKLGARDNVSVRALERWETSNNPFSGSPLGTFGASTDNGQALYGVSETRVFSPMLINEFRMGLTRTTNNETSDHAGTNWAAQYGIPGTTTDPSLAGFPKFSITGYETFGDSTTNPIRYVVNNFNWNDVVTWNKGRHTIRLGGDVLHVQYYQPTNSNFNGTFTFSGKNSGNGFADFLLGYTSSTSRKIGTVTNHIYSTNYGAFIQDDYKIHPNLTLNLGLRYELQSMPYEKYGQMSNYVPSLRKVILASAMTVPNLDATVASAGLTGLVGLAADNGIPKSLVNNNYDNFAPRIGFAWRPFGNNRTVVRSGFGIFYTGNRLSAMRTDLTGGFPFSLSQSFTGATNAPANLTLTNPFPASLAKLSGITTSNGYEVNAPSPYLASWNFTIERDLGRGVGIETGYSASKGTHLGRKYDINQEVRTPSATTRPYPGYGDVEYYTFGGNSSYQAGTLTVRKRFEHGLFFRANYTFGKSIDTASGLNYAGNGGYQGAQDSLNLKSERGRSDFDIRHVFSMNFAWQLPFQRNLFVRGWQFAGTGTVYSGQPLTPQLSGPSNDLAQATRPDRLSNGALDNPTANLWFNPAAFAIVPDSAFRYGNSGRNILDGPGSANINLSLSKWFQLAERAKAQFRWETFNTTNHTNFSLPAVNLDKSNAGTITKAKAARVMQLGLRLEF</sequence>
<keyword evidence="4" id="KW-0812">Transmembrane</keyword>